<gene>
    <name evidence="3" type="ORF">OG563_04725</name>
</gene>
<dbReference type="Proteomes" id="UP001432062">
    <property type="component" value="Chromosome"/>
</dbReference>
<dbReference type="Pfam" id="PF13350">
    <property type="entry name" value="Y_phosphatase3"/>
    <property type="match status" value="1"/>
</dbReference>
<organism evidence="3 4">
    <name type="scientific">Nocardia vinacea</name>
    <dbReference type="NCBI Taxonomy" id="96468"/>
    <lineage>
        <taxon>Bacteria</taxon>
        <taxon>Bacillati</taxon>
        <taxon>Actinomycetota</taxon>
        <taxon>Actinomycetes</taxon>
        <taxon>Mycobacteriales</taxon>
        <taxon>Nocardiaceae</taxon>
        <taxon>Nocardia</taxon>
    </lineage>
</organism>
<dbReference type="Gene3D" id="3.90.190.10">
    <property type="entry name" value="Protein tyrosine phosphatase superfamily"/>
    <property type="match status" value="1"/>
</dbReference>
<evidence type="ECO:0000256" key="1">
    <source>
        <dbReference type="ARBA" id="ARBA00009580"/>
    </source>
</evidence>
<dbReference type="SUPFAM" id="SSF52799">
    <property type="entry name" value="(Phosphotyrosine protein) phosphatases II"/>
    <property type="match status" value="1"/>
</dbReference>
<name>A0ABZ1YW97_9NOCA</name>
<protein>
    <submittedName>
        <fullName evidence="3">Tyrosine-protein phosphatase</fullName>
    </submittedName>
</protein>
<accession>A0ABZ1YW97</accession>
<dbReference type="PANTHER" id="PTHR31126:SF1">
    <property type="entry name" value="TYROSINE SPECIFIC PROTEIN PHOSPHATASES DOMAIN-CONTAINING PROTEIN"/>
    <property type="match status" value="1"/>
</dbReference>
<dbReference type="InterPro" id="IPR029021">
    <property type="entry name" value="Prot-tyrosine_phosphatase-like"/>
</dbReference>
<dbReference type="InterPro" id="IPR016130">
    <property type="entry name" value="Tyr_Pase_AS"/>
</dbReference>
<feature type="domain" description="Tyrosine specific protein phosphatases" evidence="2">
    <location>
        <begin position="108"/>
        <end position="166"/>
    </location>
</feature>
<dbReference type="RefSeq" id="WP_327100615.1">
    <property type="nucleotide sequence ID" value="NZ_CP109149.1"/>
</dbReference>
<evidence type="ECO:0000313" key="4">
    <source>
        <dbReference type="Proteomes" id="UP001432062"/>
    </source>
</evidence>
<dbReference type="PROSITE" id="PS00383">
    <property type="entry name" value="TYR_PHOSPHATASE_1"/>
    <property type="match status" value="1"/>
</dbReference>
<comment type="similarity">
    <text evidence="1">Belongs to the protein-tyrosine phosphatase family.</text>
</comment>
<dbReference type="PROSITE" id="PS50056">
    <property type="entry name" value="TYR_PHOSPHATASE_2"/>
    <property type="match status" value="1"/>
</dbReference>
<dbReference type="PANTHER" id="PTHR31126">
    <property type="entry name" value="TYROSINE-PROTEIN PHOSPHATASE"/>
    <property type="match status" value="1"/>
</dbReference>
<evidence type="ECO:0000259" key="2">
    <source>
        <dbReference type="PROSITE" id="PS50056"/>
    </source>
</evidence>
<dbReference type="EMBL" id="CP109441">
    <property type="protein sequence ID" value="WUV47549.1"/>
    <property type="molecule type" value="Genomic_DNA"/>
</dbReference>
<reference evidence="3" key="1">
    <citation type="submission" date="2022-10" db="EMBL/GenBank/DDBJ databases">
        <title>The complete genomes of actinobacterial strains from the NBC collection.</title>
        <authorList>
            <person name="Joergensen T.S."/>
            <person name="Alvarez Arevalo M."/>
            <person name="Sterndorff E.B."/>
            <person name="Faurdal D."/>
            <person name="Vuksanovic O."/>
            <person name="Mourched A.-S."/>
            <person name="Charusanti P."/>
            <person name="Shaw S."/>
            <person name="Blin K."/>
            <person name="Weber T."/>
        </authorList>
    </citation>
    <scope>NUCLEOTIDE SEQUENCE</scope>
    <source>
        <strain evidence="3">NBC_01482</strain>
    </source>
</reference>
<keyword evidence="4" id="KW-1185">Reference proteome</keyword>
<sequence>MPERVLTLQGATNFRDLGGYPTVYGGYTRWGMVYRSDAPNRLSIDDLAIIERLGLLVAYDLRTDEERDRSPSALPATVRRIPLTIGGTAAHTRANAEMIRTRPAEIPDDFLAEMYRRMADFDAGIFGRILNELADADGTPALIHCTAGKDRTGVAAALLLAALGVDETTILDDYELSAIHFTDRRLPRLLARLPEDVDPARYRAVFGAPRLAMSTLLTTLREQHGSIEGYLRTRAGLSPSTLTALRDRLVQSAVS</sequence>
<dbReference type="InterPro" id="IPR026893">
    <property type="entry name" value="Tyr/Ser_Pase_IphP-type"/>
</dbReference>
<dbReference type="InterPro" id="IPR000387">
    <property type="entry name" value="Tyr_Pase_dom"/>
</dbReference>
<evidence type="ECO:0000313" key="3">
    <source>
        <dbReference type="EMBL" id="WUV47549.1"/>
    </source>
</evidence>
<proteinExistence type="inferred from homology"/>